<dbReference type="OrthoDB" id="3522278at2759"/>
<dbReference type="InParanoid" id="A0A0C3I3M0"/>
<evidence type="ECO:0000313" key="3">
    <source>
        <dbReference type="Proteomes" id="UP000054321"/>
    </source>
</evidence>
<dbReference type="Pfam" id="PF06985">
    <property type="entry name" value="HET"/>
    <property type="match status" value="1"/>
</dbReference>
<keyword evidence="3" id="KW-1185">Reference proteome</keyword>
<accession>A0A0C3I3M0</accession>
<proteinExistence type="predicted"/>
<reference evidence="2 3" key="1">
    <citation type="submission" date="2014-04" db="EMBL/GenBank/DDBJ databases">
        <authorList>
            <consortium name="DOE Joint Genome Institute"/>
            <person name="Kuo A."/>
            <person name="Martino E."/>
            <person name="Perotto S."/>
            <person name="Kohler A."/>
            <person name="Nagy L.G."/>
            <person name="Floudas D."/>
            <person name="Copeland A."/>
            <person name="Barry K.W."/>
            <person name="Cichocki N."/>
            <person name="Veneault-Fourrey C."/>
            <person name="LaButti K."/>
            <person name="Lindquist E.A."/>
            <person name="Lipzen A."/>
            <person name="Lundell T."/>
            <person name="Morin E."/>
            <person name="Murat C."/>
            <person name="Sun H."/>
            <person name="Tunlid A."/>
            <person name="Henrissat B."/>
            <person name="Grigoriev I.V."/>
            <person name="Hibbett D.S."/>
            <person name="Martin F."/>
            <person name="Nordberg H.P."/>
            <person name="Cantor M.N."/>
            <person name="Hua S.X."/>
        </authorList>
    </citation>
    <scope>NUCLEOTIDE SEQUENCE [LARGE SCALE GENOMIC DNA]</scope>
    <source>
        <strain evidence="2 3">Zn</strain>
    </source>
</reference>
<gene>
    <name evidence="2" type="ORF">OIDMADRAFT_110378</name>
</gene>
<name>A0A0C3I3M0_OIDMZ</name>
<sequence>MLPYRVLDLGDKENSQNIFISVGEDRVGSYAALSYCWGKPGSQNYLTTEDNLELRQKAVDISTFPKTFNDAIVVCRYLDIRFLWIDSLCIVQDSKSDWQTQSKRMGDIYSNAALTIAAAVGEDSHAGLFVDRDPRKTYPSYMDTRGWTFQEKYLSTRTLSFSKTEIYWNCASKTASEGLPMARVHTRQRFHWWYQTMEIYSYRIFTHESDRLIALAGLASKFQTSGDLFLYGLWKSDLAHGLAWRLSAENKETATDISLTSPIPSWSWASCPGKLITYSDSKYENDGTL</sequence>
<dbReference type="EMBL" id="KN832870">
    <property type="protein sequence ID" value="KIN08982.1"/>
    <property type="molecule type" value="Genomic_DNA"/>
</dbReference>
<evidence type="ECO:0000313" key="2">
    <source>
        <dbReference type="EMBL" id="KIN08982.1"/>
    </source>
</evidence>
<dbReference type="AlphaFoldDB" id="A0A0C3I3M0"/>
<dbReference type="Proteomes" id="UP000054321">
    <property type="component" value="Unassembled WGS sequence"/>
</dbReference>
<dbReference type="PANTHER" id="PTHR33112:SF16">
    <property type="entry name" value="HETEROKARYON INCOMPATIBILITY DOMAIN-CONTAINING PROTEIN"/>
    <property type="match status" value="1"/>
</dbReference>
<dbReference type="PANTHER" id="PTHR33112">
    <property type="entry name" value="DOMAIN PROTEIN, PUTATIVE-RELATED"/>
    <property type="match status" value="1"/>
</dbReference>
<feature type="non-terminal residue" evidence="2">
    <location>
        <position position="289"/>
    </location>
</feature>
<organism evidence="2 3">
    <name type="scientific">Oidiodendron maius (strain Zn)</name>
    <dbReference type="NCBI Taxonomy" id="913774"/>
    <lineage>
        <taxon>Eukaryota</taxon>
        <taxon>Fungi</taxon>
        <taxon>Dikarya</taxon>
        <taxon>Ascomycota</taxon>
        <taxon>Pezizomycotina</taxon>
        <taxon>Leotiomycetes</taxon>
        <taxon>Leotiomycetes incertae sedis</taxon>
        <taxon>Myxotrichaceae</taxon>
        <taxon>Oidiodendron</taxon>
    </lineage>
</organism>
<dbReference type="HOGENOM" id="CLU_002639_8_3_1"/>
<evidence type="ECO:0000259" key="1">
    <source>
        <dbReference type="Pfam" id="PF06985"/>
    </source>
</evidence>
<feature type="domain" description="Heterokaryon incompatibility" evidence="1">
    <location>
        <begin position="30"/>
        <end position="151"/>
    </location>
</feature>
<dbReference type="InterPro" id="IPR010730">
    <property type="entry name" value="HET"/>
</dbReference>
<protein>
    <recommendedName>
        <fullName evidence="1">Heterokaryon incompatibility domain-containing protein</fullName>
    </recommendedName>
</protein>
<dbReference type="STRING" id="913774.A0A0C3I3M0"/>
<reference evidence="3" key="2">
    <citation type="submission" date="2015-01" db="EMBL/GenBank/DDBJ databases">
        <title>Evolutionary Origins and Diversification of the Mycorrhizal Mutualists.</title>
        <authorList>
            <consortium name="DOE Joint Genome Institute"/>
            <consortium name="Mycorrhizal Genomics Consortium"/>
            <person name="Kohler A."/>
            <person name="Kuo A."/>
            <person name="Nagy L.G."/>
            <person name="Floudas D."/>
            <person name="Copeland A."/>
            <person name="Barry K.W."/>
            <person name="Cichocki N."/>
            <person name="Veneault-Fourrey C."/>
            <person name="LaButti K."/>
            <person name="Lindquist E.A."/>
            <person name="Lipzen A."/>
            <person name="Lundell T."/>
            <person name="Morin E."/>
            <person name="Murat C."/>
            <person name="Riley R."/>
            <person name="Ohm R."/>
            <person name="Sun H."/>
            <person name="Tunlid A."/>
            <person name="Henrissat B."/>
            <person name="Grigoriev I.V."/>
            <person name="Hibbett D.S."/>
            <person name="Martin F."/>
        </authorList>
    </citation>
    <scope>NUCLEOTIDE SEQUENCE [LARGE SCALE GENOMIC DNA]</scope>
    <source>
        <strain evidence="3">Zn</strain>
    </source>
</reference>